<keyword evidence="3" id="KW-0663">Pyridoxal phosphate</keyword>
<dbReference type="EMBL" id="MFPU01000038">
    <property type="protein sequence ID" value="OGH69471.1"/>
    <property type="molecule type" value="Genomic_DNA"/>
</dbReference>
<feature type="domain" description="Tryptophan synthase beta chain-like PALP" evidence="5">
    <location>
        <begin position="2"/>
        <end position="290"/>
    </location>
</feature>
<evidence type="ECO:0000256" key="4">
    <source>
        <dbReference type="ARBA" id="ARBA00023239"/>
    </source>
</evidence>
<comment type="cofactor">
    <cofactor evidence="1">
        <name>pyridoxal 5'-phosphate</name>
        <dbReference type="ChEBI" id="CHEBI:597326"/>
    </cofactor>
</comment>
<dbReference type="GO" id="GO:0009097">
    <property type="term" value="P:isoleucine biosynthetic process"/>
    <property type="evidence" value="ECO:0007669"/>
    <property type="project" value="TreeGrafter"/>
</dbReference>
<dbReference type="PANTHER" id="PTHR48078">
    <property type="entry name" value="THREONINE DEHYDRATASE, MITOCHONDRIAL-RELATED"/>
    <property type="match status" value="1"/>
</dbReference>
<gene>
    <name evidence="6" type="ORF">A2754_00850</name>
</gene>
<keyword evidence="4" id="KW-0456">Lyase</keyword>
<sequence length="291" mass="31295">MKTPQLPIHKLSLALGLASEVWLKREDLHHYGSHKGRSIPLMIAHYHKEGATQFSISSSGNAALAAALSIQAHNKNKPSDPLSLQIFVGENIDATKLKQLKKFTDQHISLTQSANPKQQTLKWAKTNAAIQLRQSTDENALTGYTELAEELSKIENLTAVFVPTSSGTAAVGLYLGFKKLNLNPQIHIIQTTSCHPMVPSPLPLPPLPSIATAIVDKVAHRKLAVLEIIKNSHGSGWVATNEEIIKAIKLVKETTGIDISPNSALSVVGLMQAIHAGSTFSGPVVCLITGK</sequence>
<dbReference type="InterPro" id="IPR027278">
    <property type="entry name" value="ACCD_DCysDesulf"/>
</dbReference>
<evidence type="ECO:0000313" key="7">
    <source>
        <dbReference type="Proteomes" id="UP000177953"/>
    </source>
</evidence>
<organism evidence="6 7">
    <name type="scientific">Candidatus Magasanikbacteria bacterium RIFCSPHIGHO2_01_FULL_47_8</name>
    <dbReference type="NCBI Taxonomy" id="1798673"/>
    <lineage>
        <taxon>Bacteria</taxon>
        <taxon>Candidatus Magasanikiibacteriota</taxon>
    </lineage>
</organism>
<dbReference type="Pfam" id="PF00291">
    <property type="entry name" value="PALP"/>
    <property type="match status" value="1"/>
</dbReference>
<dbReference type="GO" id="GO:0006567">
    <property type="term" value="P:L-threonine catabolic process"/>
    <property type="evidence" value="ECO:0007669"/>
    <property type="project" value="TreeGrafter"/>
</dbReference>
<protein>
    <recommendedName>
        <fullName evidence="5">Tryptophan synthase beta chain-like PALP domain-containing protein</fullName>
    </recommendedName>
</protein>
<name>A0A1F6MCV3_9BACT</name>
<evidence type="ECO:0000256" key="3">
    <source>
        <dbReference type="ARBA" id="ARBA00022898"/>
    </source>
</evidence>
<dbReference type="AlphaFoldDB" id="A0A1F6MCV3"/>
<evidence type="ECO:0000313" key="6">
    <source>
        <dbReference type="EMBL" id="OGH69471.1"/>
    </source>
</evidence>
<dbReference type="InterPro" id="IPR050147">
    <property type="entry name" value="Ser/Thr_Dehydratase"/>
</dbReference>
<dbReference type="InterPro" id="IPR001926">
    <property type="entry name" value="TrpB-like_PALP"/>
</dbReference>
<dbReference type="Proteomes" id="UP000177953">
    <property type="component" value="Unassembled WGS sequence"/>
</dbReference>
<comment type="caution">
    <text evidence="6">The sequence shown here is derived from an EMBL/GenBank/DDBJ whole genome shotgun (WGS) entry which is preliminary data.</text>
</comment>
<dbReference type="PIRSF" id="PIRSF006278">
    <property type="entry name" value="ACCD_DCysDesulf"/>
    <property type="match status" value="1"/>
</dbReference>
<evidence type="ECO:0000259" key="5">
    <source>
        <dbReference type="Pfam" id="PF00291"/>
    </source>
</evidence>
<dbReference type="GO" id="GO:0006565">
    <property type="term" value="P:L-serine catabolic process"/>
    <property type="evidence" value="ECO:0007669"/>
    <property type="project" value="TreeGrafter"/>
</dbReference>
<evidence type="ECO:0000256" key="2">
    <source>
        <dbReference type="ARBA" id="ARBA00008639"/>
    </source>
</evidence>
<dbReference type="GO" id="GO:0003941">
    <property type="term" value="F:L-serine ammonia-lyase activity"/>
    <property type="evidence" value="ECO:0007669"/>
    <property type="project" value="TreeGrafter"/>
</dbReference>
<dbReference type="Gene3D" id="3.40.50.1100">
    <property type="match status" value="2"/>
</dbReference>
<proteinExistence type="inferred from homology"/>
<accession>A0A1F6MCV3</accession>
<dbReference type="SUPFAM" id="SSF53686">
    <property type="entry name" value="Tryptophan synthase beta subunit-like PLP-dependent enzymes"/>
    <property type="match status" value="1"/>
</dbReference>
<dbReference type="GO" id="GO:0016846">
    <property type="term" value="F:carbon-sulfur lyase activity"/>
    <property type="evidence" value="ECO:0007669"/>
    <property type="project" value="UniProtKB-ARBA"/>
</dbReference>
<reference evidence="6 7" key="1">
    <citation type="journal article" date="2016" name="Nat. Commun.">
        <title>Thousands of microbial genomes shed light on interconnected biogeochemical processes in an aquifer system.</title>
        <authorList>
            <person name="Anantharaman K."/>
            <person name="Brown C.T."/>
            <person name="Hug L.A."/>
            <person name="Sharon I."/>
            <person name="Castelle C.J."/>
            <person name="Probst A.J."/>
            <person name="Thomas B.C."/>
            <person name="Singh A."/>
            <person name="Wilkins M.J."/>
            <person name="Karaoz U."/>
            <person name="Brodie E.L."/>
            <person name="Williams K.H."/>
            <person name="Hubbard S.S."/>
            <person name="Banfield J.F."/>
        </authorList>
    </citation>
    <scope>NUCLEOTIDE SEQUENCE [LARGE SCALE GENOMIC DNA]</scope>
</reference>
<dbReference type="InterPro" id="IPR036052">
    <property type="entry name" value="TrpB-like_PALP_sf"/>
</dbReference>
<evidence type="ECO:0000256" key="1">
    <source>
        <dbReference type="ARBA" id="ARBA00001933"/>
    </source>
</evidence>
<dbReference type="PANTHER" id="PTHR48078:SF6">
    <property type="entry name" value="L-THREONINE DEHYDRATASE CATABOLIC TDCB"/>
    <property type="match status" value="1"/>
</dbReference>
<comment type="similarity">
    <text evidence="2">Belongs to the ACC deaminase/D-cysteine desulfhydrase family.</text>
</comment>
<dbReference type="GO" id="GO:0004794">
    <property type="term" value="F:threonine deaminase activity"/>
    <property type="evidence" value="ECO:0007669"/>
    <property type="project" value="TreeGrafter"/>
</dbReference>